<dbReference type="EMBL" id="PFBA01000031">
    <property type="protein sequence ID" value="PIT92203.1"/>
    <property type="molecule type" value="Genomic_DNA"/>
</dbReference>
<gene>
    <name evidence="1" type="ORF">COU08_03640</name>
</gene>
<dbReference type="Proteomes" id="UP000228635">
    <property type="component" value="Unassembled WGS sequence"/>
</dbReference>
<accession>A0A2M6WHD1</accession>
<evidence type="ECO:0000313" key="1">
    <source>
        <dbReference type="EMBL" id="PIT92203.1"/>
    </source>
</evidence>
<organism evidence="1 2">
    <name type="scientific">Candidatus Harrisonbacteria bacterium CG10_big_fil_rev_8_21_14_0_10_42_17</name>
    <dbReference type="NCBI Taxonomy" id="1974584"/>
    <lineage>
        <taxon>Bacteria</taxon>
        <taxon>Candidatus Harrisoniibacteriota</taxon>
    </lineage>
</organism>
<evidence type="ECO:0000313" key="2">
    <source>
        <dbReference type="Proteomes" id="UP000228635"/>
    </source>
</evidence>
<comment type="caution">
    <text evidence="1">The sequence shown here is derived from an EMBL/GenBank/DDBJ whole genome shotgun (WGS) entry which is preliminary data.</text>
</comment>
<sequence length="276" mass="31281">MTRYGIENWGRFQRSGVKSEDIEAMKMETVENAFEDTKEDFAHLIEQISEGIKEGRWTTILGDDVSGRLPALVIGKIIARYNREHGMNPPKRIFFAGGSINYEDVPDEGLPTPEQSKQNIQEQQQKLATFIHEQSKSLGDRVLIVTEHVVGGRTVRRIGKTLYREGVNFDVASLWSTKQTYTLRTTLKHEDPDIFDQTQFFIGKENAGASDPFGSEVSNVLYNLGVPLNETTGIKKDGIEPIAKLNKEANRDLVKLARQKVSEMTDEIYLKNFNEK</sequence>
<name>A0A2M6WHD1_9BACT</name>
<dbReference type="AlphaFoldDB" id="A0A2M6WHD1"/>
<proteinExistence type="predicted"/>
<reference evidence="2" key="1">
    <citation type="submission" date="2017-09" db="EMBL/GenBank/DDBJ databases">
        <title>Depth-based differentiation of microbial function through sediment-hosted aquifers and enrichment of novel symbionts in the deep terrestrial subsurface.</title>
        <authorList>
            <person name="Probst A.J."/>
            <person name="Ladd B."/>
            <person name="Jarett J.K."/>
            <person name="Geller-Mcgrath D.E."/>
            <person name="Sieber C.M.K."/>
            <person name="Emerson J.B."/>
            <person name="Anantharaman K."/>
            <person name="Thomas B.C."/>
            <person name="Malmstrom R."/>
            <person name="Stieglmeier M."/>
            <person name="Klingl A."/>
            <person name="Woyke T."/>
            <person name="Ryan C.M."/>
            <person name="Banfield J.F."/>
        </authorList>
    </citation>
    <scope>NUCLEOTIDE SEQUENCE [LARGE SCALE GENOMIC DNA]</scope>
</reference>
<protein>
    <submittedName>
        <fullName evidence="1">Uncharacterized protein</fullName>
    </submittedName>
</protein>